<keyword evidence="11" id="KW-1185">Reference proteome</keyword>
<evidence type="ECO:0000256" key="1">
    <source>
        <dbReference type="ARBA" id="ARBA00022448"/>
    </source>
</evidence>
<gene>
    <name evidence="10" type="ORF">Ctob_014996</name>
</gene>
<feature type="domain" description="ABC transmembrane type-1" evidence="9">
    <location>
        <begin position="213"/>
        <end position="387"/>
    </location>
</feature>
<feature type="compositionally biased region" description="Basic residues" evidence="7">
    <location>
        <begin position="496"/>
        <end position="512"/>
    </location>
</feature>
<feature type="transmembrane region" description="Helical" evidence="8">
    <location>
        <begin position="211"/>
        <end position="235"/>
    </location>
</feature>
<proteinExistence type="predicted"/>
<protein>
    <submittedName>
        <fullName evidence="10">Multidrug resistance-associated protein 7-like protein</fullName>
    </submittedName>
</protein>
<comment type="caution">
    <text evidence="10">The sequence shown here is derived from an EMBL/GenBank/DDBJ whole genome shotgun (WGS) entry which is preliminary data.</text>
</comment>
<evidence type="ECO:0000313" key="10">
    <source>
        <dbReference type="EMBL" id="KOO28961.1"/>
    </source>
</evidence>
<keyword evidence="5 8" id="KW-1133">Transmembrane helix</keyword>
<feature type="non-terminal residue" evidence="10">
    <location>
        <position position="529"/>
    </location>
</feature>
<evidence type="ECO:0000259" key="9">
    <source>
        <dbReference type="PROSITE" id="PS50929"/>
    </source>
</evidence>
<dbReference type="Proteomes" id="UP000037460">
    <property type="component" value="Unassembled WGS sequence"/>
</dbReference>
<keyword evidence="4" id="KW-0067">ATP-binding</keyword>
<dbReference type="PANTHER" id="PTHR24223:SF415">
    <property type="entry name" value="FI20190P1"/>
    <property type="match status" value="1"/>
</dbReference>
<dbReference type="PANTHER" id="PTHR24223">
    <property type="entry name" value="ATP-BINDING CASSETTE SUB-FAMILY C"/>
    <property type="match status" value="1"/>
</dbReference>
<dbReference type="SUPFAM" id="SSF90123">
    <property type="entry name" value="ABC transporter transmembrane region"/>
    <property type="match status" value="1"/>
</dbReference>
<evidence type="ECO:0000256" key="3">
    <source>
        <dbReference type="ARBA" id="ARBA00022741"/>
    </source>
</evidence>
<dbReference type="Gene3D" id="1.20.1560.10">
    <property type="entry name" value="ABC transporter type 1, transmembrane domain"/>
    <property type="match status" value="1"/>
</dbReference>
<dbReference type="OrthoDB" id="4865934at2759"/>
<feature type="compositionally biased region" description="Low complexity" evidence="7">
    <location>
        <begin position="519"/>
        <end position="529"/>
    </location>
</feature>
<feature type="transmembrane region" description="Helical" evidence="8">
    <location>
        <begin position="145"/>
        <end position="168"/>
    </location>
</feature>
<feature type="transmembrane region" description="Helical" evidence="8">
    <location>
        <begin position="47"/>
        <end position="71"/>
    </location>
</feature>
<reference evidence="11" key="1">
    <citation type="journal article" date="2015" name="PLoS Genet.">
        <title>Genome Sequence and Transcriptome Analyses of Chrysochromulina tobin: Metabolic Tools for Enhanced Algal Fitness in the Prominent Order Prymnesiales (Haptophyceae).</title>
        <authorList>
            <person name="Hovde B.T."/>
            <person name="Deodato C.R."/>
            <person name="Hunsperger H.M."/>
            <person name="Ryken S.A."/>
            <person name="Yost W."/>
            <person name="Jha R.K."/>
            <person name="Patterson J."/>
            <person name="Monnat R.J. Jr."/>
            <person name="Barlow S.B."/>
            <person name="Starkenburg S.R."/>
            <person name="Cattolico R.A."/>
        </authorList>
    </citation>
    <scope>NUCLEOTIDE SEQUENCE</scope>
    <source>
        <strain evidence="11">CCMP291</strain>
    </source>
</reference>
<dbReference type="InterPro" id="IPR036640">
    <property type="entry name" value="ABC1_TM_sf"/>
</dbReference>
<evidence type="ECO:0000256" key="6">
    <source>
        <dbReference type="ARBA" id="ARBA00023136"/>
    </source>
</evidence>
<dbReference type="GO" id="GO:0005524">
    <property type="term" value="F:ATP binding"/>
    <property type="evidence" value="ECO:0007669"/>
    <property type="project" value="UniProtKB-KW"/>
</dbReference>
<dbReference type="InterPro" id="IPR011527">
    <property type="entry name" value="ABC1_TM_dom"/>
</dbReference>
<feature type="transmembrane region" description="Helical" evidence="8">
    <location>
        <begin position="309"/>
        <end position="334"/>
    </location>
</feature>
<keyword evidence="6 8" id="KW-0472">Membrane</keyword>
<evidence type="ECO:0000256" key="7">
    <source>
        <dbReference type="SAM" id="MobiDB-lite"/>
    </source>
</evidence>
<dbReference type="InterPro" id="IPR050173">
    <property type="entry name" value="ABC_transporter_C-like"/>
</dbReference>
<evidence type="ECO:0000313" key="11">
    <source>
        <dbReference type="Proteomes" id="UP000037460"/>
    </source>
</evidence>
<dbReference type="GO" id="GO:0140359">
    <property type="term" value="F:ABC-type transporter activity"/>
    <property type="evidence" value="ECO:0007669"/>
    <property type="project" value="InterPro"/>
</dbReference>
<feature type="transmembrane region" description="Helical" evidence="8">
    <location>
        <begin position="340"/>
        <end position="359"/>
    </location>
</feature>
<dbReference type="PROSITE" id="PS50929">
    <property type="entry name" value="ABC_TM1F"/>
    <property type="match status" value="1"/>
</dbReference>
<organism evidence="10 11">
    <name type="scientific">Chrysochromulina tobinii</name>
    <dbReference type="NCBI Taxonomy" id="1460289"/>
    <lineage>
        <taxon>Eukaryota</taxon>
        <taxon>Haptista</taxon>
        <taxon>Haptophyta</taxon>
        <taxon>Prymnesiophyceae</taxon>
        <taxon>Prymnesiales</taxon>
        <taxon>Chrysochromulinaceae</taxon>
        <taxon>Chrysochromulina</taxon>
    </lineage>
</organism>
<feature type="transmembrane region" description="Helical" evidence="8">
    <location>
        <begin position="403"/>
        <end position="429"/>
    </location>
</feature>
<evidence type="ECO:0000256" key="2">
    <source>
        <dbReference type="ARBA" id="ARBA00022692"/>
    </source>
</evidence>
<keyword evidence="3" id="KW-0547">Nucleotide-binding</keyword>
<accession>A0A0M0JQV5</accession>
<evidence type="ECO:0000256" key="4">
    <source>
        <dbReference type="ARBA" id="ARBA00022840"/>
    </source>
</evidence>
<dbReference type="EMBL" id="JWZX01002486">
    <property type="protein sequence ID" value="KOO28961.1"/>
    <property type="molecule type" value="Genomic_DNA"/>
</dbReference>
<evidence type="ECO:0000256" key="8">
    <source>
        <dbReference type="SAM" id="Phobius"/>
    </source>
</evidence>
<feature type="region of interest" description="Disordered" evidence="7">
    <location>
        <begin position="490"/>
        <end position="529"/>
    </location>
</feature>
<dbReference type="AlphaFoldDB" id="A0A0M0JQV5"/>
<dbReference type="GO" id="GO:0016020">
    <property type="term" value="C:membrane"/>
    <property type="evidence" value="ECO:0007669"/>
    <property type="project" value="InterPro"/>
</dbReference>
<sequence length="529" mass="56114">MRRRLLALAAAALAAAAGSAALIYVLGVHRVLEIPTDWPWDGHADLAAQGALALLACAALLLVTLIVGCCCTTAEGAARDSLDDASIASKLSFWWAMPTLTTALRNGKLEPADLPQLPLADRPQRLYARFVAAWARGRRRGPWRLTFLGVYAVQRAVFLQSFVAGWLFQGCMFVDPILLHSLLQSEDAAEPSSGEIGSSSGEIGSRSGLDLGLVILLSLSMLVRVTCMELCYFYSARAANNFRSMLLLGVFRSTVANRARAQKSAVPSATWQGTRVVGAAEEGAELGATTSTGKLTNLMATDADLIGRIAWFVWVLACWSWSLASLPLVLFMMWKLVGSAAAVGIGCLIVSNFASAGLARAMTPVQRRLQECRDERGELVAEIVSGLGAAREAELRQLKTLRYLGALITLVCGLLSQAVPVSIFSWYVAVLGRPLSPQVAFSTLAWIATVKWSIDALPQLFNLRATLLPSLRRLSAVLDTAPSAVLDTADGGGATRAHHGARHGAHHGARHGAAHDEGAPSSAAVGASA</sequence>
<keyword evidence="1" id="KW-0813">Transport</keyword>
<evidence type="ECO:0000256" key="5">
    <source>
        <dbReference type="ARBA" id="ARBA00022989"/>
    </source>
</evidence>
<name>A0A0M0JQV5_9EUKA</name>
<keyword evidence="2 8" id="KW-0812">Transmembrane</keyword>